<dbReference type="PANTHER" id="PTHR36451:SF1">
    <property type="entry name" value="OMEGA-HYDROXY-BETA-DIHYDROMENAQUINONE-9 SULFOTRANSFERASE STF3"/>
    <property type="match status" value="1"/>
</dbReference>
<sequence length="413" mass="48019">MASKKVAVYHQSPLAVRLYNHILIFLQKIRFLSRILDVNSLIAESEKHYEHGHLSNGIYKQGLQRLVNNINSNNLNSATRIFLKGEIHRSLTNRLRIAEFVNKNPDVNNTDLNDPIFILGLPRSGTTALQAMFACIDVCRVLKLWELHYPTAFGEGEQAIKRAKNKSRHYAFLQNFSKPEQKYIHPVDAELPDECFRLLFNSFTSLAMSSAVGLDSYEDWVLQCDMIPSYNEYKQQLQILYLSLPDKQLVLKAPEHLWHLDTLFETFPTARVIWTHRDPFKAIVSYASMISMFRRTAYANCDFKKIGPYLIEIFEKGLKKAVLFRKKINREEQFIDVHCNEINRMPTPTMEKICNHFSIEVNKQDKVALQGWLEAKRDDLPGVHIYDSDRYGISANQVKDTFQFYNDELYITS</sequence>
<dbReference type="AlphaFoldDB" id="A0A381UU82"/>
<dbReference type="InterPro" id="IPR052736">
    <property type="entry name" value="Stf3_sulfotransferase"/>
</dbReference>
<dbReference type="EMBL" id="UINC01007142">
    <property type="protein sequence ID" value="SVA31650.1"/>
    <property type="molecule type" value="Genomic_DNA"/>
</dbReference>
<dbReference type="InterPro" id="IPR027417">
    <property type="entry name" value="P-loop_NTPase"/>
</dbReference>
<dbReference type="SUPFAM" id="SSF52540">
    <property type="entry name" value="P-loop containing nucleoside triphosphate hydrolases"/>
    <property type="match status" value="1"/>
</dbReference>
<reference evidence="1" key="1">
    <citation type="submission" date="2018-05" db="EMBL/GenBank/DDBJ databases">
        <authorList>
            <person name="Lanie J.A."/>
            <person name="Ng W.-L."/>
            <person name="Kazmierczak K.M."/>
            <person name="Andrzejewski T.M."/>
            <person name="Davidsen T.M."/>
            <person name="Wayne K.J."/>
            <person name="Tettelin H."/>
            <person name="Glass J.I."/>
            <person name="Rusch D."/>
            <person name="Podicherti R."/>
            <person name="Tsui H.-C.T."/>
            <person name="Winkler M.E."/>
        </authorList>
    </citation>
    <scope>NUCLEOTIDE SEQUENCE</scope>
</reference>
<gene>
    <name evidence="1" type="ORF">METZ01_LOCUS84504</name>
</gene>
<protein>
    <recommendedName>
        <fullName evidence="2">Sulfotransferase domain-containing protein</fullName>
    </recommendedName>
</protein>
<dbReference type="Gene3D" id="3.40.50.300">
    <property type="entry name" value="P-loop containing nucleotide triphosphate hydrolases"/>
    <property type="match status" value="1"/>
</dbReference>
<dbReference type="Pfam" id="PF13469">
    <property type="entry name" value="Sulfotransfer_3"/>
    <property type="match status" value="1"/>
</dbReference>
<organism evidence="1">
    <name type="scientific">marine metagenome</name>
    <dbReference type="NCBI Taxonomy" id="408172"/>
    <lineage>
        <taxon>unclassified sequences</taxon>
        <taxon>metagenomes</taxon>
        <taxon>ecological metagenomes</taxon>
    </lineage>
</organism>
<evidence type="ECO:0008006" key="2">
    <source>
        <dbReference type="Google" id="ProtNLM"/>
    </source>
</evidence>
<name>A0A381UU82_9ZZZZ</name>
<accession>A0A381UU82</accession>
<evidence type="ECO:0000313" key="1">
    <source>
        <dbReference type="EMBL" id="SVA31650.1"/>
    </source>
</evidence>
<proteinExistence type="predicted"/>
<dbReference type="PANTHER" id="PTHR36451">
    <property type="entry name" value="PAPS-DEPENDENT SULFOTRANSFERASE STF3"/>
    <property type="match status" value="1"/>
</dbReference>